<sequence>MHHALCRPVLTASPTAPLAGKAGGTTELELDLAELGPVRMRIKDKRGRLALHVLADHPATLELLRRHADELTGSLREAGFADTTLSWGSAKAGKDAEPSASPASLADLSGAETRAAAQDRDLYILL</sequence>
<keyword evidence="3" id="KW-0969">Cilium</keyword>
<feature type="domain" description="Flagellar hook-length control protein-like C-terminal" evidence="2">
    <location>
        <begin position="21"/>
        <end position="87"/>
    </location>
</feature>
<name>A0A8G1EDZ4_9RHOB</name>
<feature type="compositionally biased region" description="Low complexity" evidence="1">
    <location>
        <begin position="98"/>
        <end position="109"/>
    </location>
</feature>
<keyword evidence="4" id="KW-1185">Reference proteome</keyword>
<evidence type="ECO:0000313" key="3">
    <source>
        <dbReference type="EMBL" id="QYZ69959.1"/>
    </source>
</evidence>
<evidence type="ECO:0000259" key="2">
    <source>
        <dbReference type="Pfam" id="PF02120"/>
    </source>
</evidence>
<keyword evidence="3" id="KW-0966">Cell projection</keyword>
<dbReference type="CDD" id="cd17470">
    <property type="entry name" value="T3SS_Flik_C"/>
    <property type="match status" value="1"/>
</dbReference>
<evidence type="ECO:0000256" key="1">
    <source>
        <dbReference type="SAM" id="MobiDB-lite"/>
    </source>
</evidence>
<feature type="region of interest" description="Disordered" evidence="1">
    <location>
        <begin position="90"/>
        <end position="110"/>
    </location>
</feature>
<dbReference type="InterPro" id="IPR021136">
    <property type="entry name" value="Flagellar_hook_control-like_C"/>
</dbReference>
<accession>A0A8G1EDZ4</accession>
<proteinExistence type="predicted"/>
<keyword evidence="3" id="KW-0282">Flagellum</keyword>
<dbReference type="Gene3D" id="3.30.750.140">
    <property type="match status" value="1"/>
</dbReference>
<dbReference type="EMBL" id="CP069370">
    <property type="protein sequence ID" value="QYZ69959.1"/>
    <property type="molecule type" value="Genomic_DNA"/>
</dbReference>
<dbReference type="KEGG" id="nsm:JO391_20125"/>
<reference evidence="3" key="1">
    <citation type="submission" date="2021-02" db="EMBL/GenBank/DDBJ databases">
        <title>Rhodobacter shimadae sp. nov., an aerobic anoxygenic phototrophic bacterium isolated from a hot spring.</title>
        <authorList>
            <person name="Muramatsu S."/>
            <person name="Haruta S."/>
            <person name="Hirose S."/>
            <person name="Hanada S."/>
        </authorList>
    </citation>
    <scope>NUCLEOTIDE SEQUENCE</scope>
    <source>
        <strain evidence="3">N10</strain>
    </source>
</reference>
<dbReference type="InterPro" id="IPR038610">
    <property type="entry name" value="FliK-like_C_sf"/>
</dbReference>
<dbReference type="Pfam" id="PF02120">
    <property type="entry name" value="Flg_hook"/>
    <property type="match status" value="1"/>
</dbReference>
<gene>
    <name evidence="3" type="ORF">JO391_20125</name>
</gene>
<evidence type="ECO:0000313" key="4">
    <source>
        <dbReference type="Proteomes" id="UP000826300"/>
    </source>
</evidence>
<protein>
    <submittedName>
        <fullName evidence="3">Flagellar hook-length control protein FliK</fullName>
    </submittedName>
</protein>
<dbReference type="AlphaFoldDB" id="A0A8G1EDZ4"/>
<dbReference type="Proteomes" id="UP000826300">
    <property type="component" value="Chromosome"/>
</dbReference>
<organism evidence="3 4">
    <name type="scientific">Neotabrizicola shimadae</name>
    <dbReference type="NCBI Taxonomy" id="2807096"/>
    <lineage>
        <taxon>Bacteria</taxon>
        <taxon>Pseudomonadati</taxon>
        <taxon>Pseudomonadota</taxon>
        <taxon>Alphaproteobacteria</taxon>
        <taxon>Rhodobacterales</taxon>
        <taxon>Paracoccaceae</taxon>
        <taxon>Neotabrizicola</taxon>
    </lineage>
</organism>